<accession>A0A7X0D377</accession>
<evidence type="ECO:0000313" key="2">
    <source>
        <dbReference type="Proteomes" id="UP000547879"/>
    </source>
</evidence>
<dbReference type="Proteomes" id="UP000547879">
    <property type="component" value="Unassembled WGS sequence"/>
</dbReference>
<organism evidence="1 2">
    <name type="scientific">Rhizobium wenxiniae</name>
    <dbReference type="NCBI Taxonomy" id="1737357"/>
    <lineage>
        <taxon>Bacteria</taxon>
        <taxon>Pseudomonadati</taxon>
        <taxon>Pseudomonadota</taxon>
        <taxon>Alphaproteobacteria</taxon>
        <taxon>Hyphomicrobiales</taxon>
        <taxon>Rhizobiaceae</taxon>
        <taxon>Rhizobium/Agrobacterium group</taxon>
        <taxon>Rhizobium</taxon>
    </lineage>
</organism>
<protein>
    <submittedName>
        <fullName evidence="1">Uncharacterized protein</fullName>
    </submittedName>
</protein>
<name>A0A7X0D377_9HYPH</name>
<evidence type="ECO:0000313" key="1">
    <source>
        <dbReference type="EMBL" id="MBB6165236.1"/>
    </source>
</evidence>
<comment type="caution">
    <text evidence="1">The sequence shown here is derived from an EMBL/GenBank/DDBJ whole genome shotgun (WGS) entry which is preliminary data.</text>
</comment>
<proteinExistence type="predicted"/>
<reference evidence="1 2" key="1">
    <citation type="submission" date="2020-08" db="EMBL/GenBank/DDBJ databases">
        <title>Genomic Encyclopedia of Type Strains, Phase IV (KMG-IV): sequencing the most valuable type-strain genomes for metagenomic binning, comparative biology and taxonomic classification.</title>
        <authorList>
            <person name="Goeker M."/>
        </authorList>
    </citation>
    <scope>NUCLEOTIDE SEQUENCE [LARGE SCALE GENOMIC DNA]</scope>
    <source>
        <strain evidence="1 2">DSM 100734</strain>
    </source>
</reference>
<keyword evidence="2" id="KW-1185">Reference proteome</keyword>
<gene>
    <name evidence="1" type="ORF">HNQ72_005082</name>
</gene>
<sequence>MVDDECDPTDAAERCCKLIKAYLRRDADVEWTEVEKALDIALTAFGLPRANANEAILAP</sequence>
<dbReference type="AlphaFoldDB" id="A0A7X0D377"/>
<dbReference type="EMBL" id="JACHEG010000008">
    <property type="protein sequence ID" value="MBB6165236.1"/>
    <property type="molecule type" value="Genomic_DNA"/>
</dbReference>